<dbReference type="AlphaFoldDB" id="A0A158DMZ0"/>
<evidence type="ECO:0000259" key="1">
    <source>
        <dbReference type="Pfam" id="PF14090"/>
    </source>
</evidence>
<dbReference type="EMBL" id="FCOI02000046">
    <property type="protein sequence ID" value="SAK95780.1"/>
    <property type="molecule type" value="Genomic_DNA"/>
</dbReference>
<dbReference type="OrthoDB" id="8455603at2"/>
<proteinExistence type="predicted"/>
<reference evidence="3" key="1">
    <citation type="submission" date="2016-01" db="EMBL/GenBank/DDBJ databases">
        <authorList>
            <person name="Peeters Charlotte."/>
        </authorList>
    </citation>
    <scope>NUCLEOTIDE SEQUENCE [LARGE SCALE GENOMIC DNA]</scope>
</reference>
<dbReference type="Pfam" id="PF14090">
    <property type="entry name" value="HTH_39"/>
    <property type="match status" value="1"/>
</dbReference>
<organism evidence="2 3">
    <name type="scientific">Caballeronia temeraria</name>
    <dbReference type="NCBI Taxonomy" id="1777137"/>
    <lineage>
        <taxon>Bacteria</taxon>
        <taxon>Pseudomonadati</taxon>
        <taxon>Pseudomonadota</taxon>
        <taxon>Betaproteobacteria</taxon>
        <taxon>Burkholderiales</taxon>
        <taxon>Burkholderiaceae</taxon>
        <taxon>Caballeronia</taxon>
    </lineage>
</organism>
<dbReference type="Proteomes" id="UP000054624">
    <property type="component" value="Unassembled WGS sequence"/>
</dbReference>
<feature type="domain" description="Winged helix-turn-helix" evidence="1">
    <location>
        <begin position="2"/>
        <end position="66"/>
    </location>
</feature>
<dbReference type="InterPro" id="IPR055245">
    <property type="entry name" value="HTH_proteobacteria"/>
</dbReference>
<gene>
    <name evidence="2" type="ORF">AWB76_07194</name>
</gene>
<sequence>MTQTQVLLKHLRKAGSITQREALLDHGVQSLTRRITELRDAGFNIHSSMRAHPVTGQRYCRYILGTPEKL</sequence>
<evidence type="ECO:0000313" key="2">
    <source>
        <dbReference type="EMBL" id="SAK95780.1"/>
    </source>
</evidence>
<protein>
    <recommendedName>
        <fullName evidence="1">Winged helix-turn-helix domain-containing protein</fullName>
    </recommendedName>
</protein>
<evidence type="ECO:0000313" key="3">
    <source>
        <dbReference type="Proteomes" id="UP000054624"/>
    </source>
</evidence>
<dbReference type="RefSeq" id="WP_061164725.1">
    <property type="nucleotide sequence ID" value="NZ_FCOI02000046.1"/>
</dbReference>
<keyword evidence="3" id="KW-1185">Reference proteome</keyword>
<dbReference type="STRING" id="1777137.AWB76_07194"/>
<name>A0A158DMZ0_9BURK</name>
<accession>A0A158DMZ0</accession>